<feature type="region of interest" description="Disordered" evidence="1">
    <location>
        <begin position="69"/>
        <end position="112"/>
    </location>
</feature>
<dbReference type="AlphaFoldDB" id="A0A6P3ZUN8"/>
<proteinExistence type="predicted"/>
<evidence type="ECO:0000256" key="1">
    <source>
        <dbReference type="SAM" id="MobiDB-lite"/>
    </source>
</evidence>
<evidence type="ECO:0000313" key="3">
    <source>
        <dbReference type="RefSeq" id="XP_015879206.3"/>
    </source>
</evidence>
<dbReference type="KEGG" id="zju:107415401"/>
<protein>
    <submittedName>
        <fullName evidence="3">Uncharacterized protein LOC107415401</fullName>
    </submittedName>
</protein>
<dbReference type="RefSeq" id="XP_015879206.3">
    <property type="nucleotide sequence ID" value="XM_016023720.4"/>
</dbReference>
<name>A0A6P3ZUN8_ZIZJJ</name>
<dbReference type="InParanoid" id="A0A6P3ZUN8"/>
<dbReference type="Proteomes" id="UP001652623">
    <property type="component" value="Chromosome 4"/>
</dbReference>
<dbReference type="GO" id="GO:0009507">
    <property type="term" value="C:chloroplast"/>
    <property type="evidence" value="ECO:0007669"/>
    <property type="project" value="TreeGrafter"/>
</dbReference>
<reference evidence="3" key="1">
    <citation type="submission" date="2025-08" db="UniProtKB">
        <authorList>
            <consortium name="RefSeq"/>
        </authorList>
    </citation>
    <scope>IDENTIFICATION</scope>
    <source>
        <tissue evidence="3">Seedling</tissue>
    </source>
</reference>
<dbReference type="PANTHER" id="PTHR35756:SF1">
    <property type="entry name" value="OS05G0337400 PROTEIN"/>
    <property type="match status" value="1"/>
</dbReference>
<dbReference type="FunCoup" id="A0A6P3ZUN8">
    <property type="interactions" value="1996"/>
</dbReference>
<sequence>MAVHSLCVSAFSALSSFSTCTSTKPSHSLPIPSLSFLNLRSRSHDGVSCSWFPTLNQNNLPRRLRKLRSADEETTVPEQEDEQPTSQQEADGEPSSSSEEQDQQPVSVPVSPSDTLTMFFQADGTLSDSAIPAVTKALEETEGIANLKVQVVEGIASVELTKLTTVQATGVASSLVEIIQGSGFKLQTLNLSFEDEESVAV</sequence>
<organism evidence="2 3">
    <name type="scientific">Ziziphus jujuba</name>
    <name type="common">Chinese jujube</name>
    <name type="synonym">Ziziphus sativa</name>
    <dbReference type="NCBI Taxonomy" id="326968"/>
    <lineage>
        <taxon>Eukaryota</taxon>
        <taxon>Viridiplantae</taxon>
        <taxon>Streptophyta</taxon>
        <taxon>Embryophyta</taxon>
        <taxon>Tracheophyta</taxon>
        <taxon>Spermatophyta</taxon>
        <taxon>Magnoliopsida</taxon>
        <taxon>eudicotyledons</taxon>
        <taxon>Gunneridae</taxon>
        <taxon>Pentapetalae</taxon>
        <taxon>rosids</taxon>
        <taxon>fabids</taxon>
        <taxon>Rosales</taxon>
        <taxon>Rhamnaceae</taxon>
        <taxon>Paliureae</taxon>
        <taxon>Ziziphus</taxon>
    </lineage>
</organism>
<feature type="compositionally biased region" description="Low complexity" evidence="1">
    <location>
        <begin position="93"/>
        <end position="108"/>
    </location>
</feature>
<dbReference type="PANTHER" id="PTHR35756">
    <property type="entry name" value="OS05G0337400 PROTEIN"/>
    <property type="match status" value="1"/>
</dbReference>
<gene>
    <name evidence="3" type="primary">LOC107415401</name>
</gene>
<dbReference type="GeneID" id="107415401"/>
<feature type="compositionally biased region" description="Acidic residues" evidence="1">
    <location>
        <begin position="72"/>
        <end position="83"/>
    </location>
</feature>
<accession>A0A6P3ZUN8</accession>
<evidence type="ECO:0000313" key="2">
    <source>
        <dbReference type="Proteomes" id="UP001652623"/>
    </source>
</evidence>
<keyword evidence="2" id="KW-1185">Reference proteome</keyword>